<dbReference type="NCBIfam" id="NF006718">
    <property type="entry name" value="PRK09256.1"/>
    <property type="match status" value="1"/>
</dbReference>
<evidence type="ECO:0000313" key="4">
    <source>
        <dbReference type="EMBL" id="MEE6186457.1"/>
    </source>
</evidence>
<dbReference type="Gene3D" id="3.30.160.20">
    <property type="match status" value="1"/>
</dbReference>
<dbReference type="GO" id="GO:0004045">
    <property type="term" value="F:peptidyl-tRNA hydrolase activity"/>
    <property type="evidence" value="ECO:0007669"/>
    <property type="project" value="UniProtKB-EC"/>
</dbReference>
<dbReference type="PANTHER" id="PTHR47814">
    <property type="entry name" value="PEPTIDYL-TRNA HYDROLASE ARFB"/>
    <property type="match status" value="1"/>
</dbReference>
<feature type="region of interest" description="Disordered" evidence="2">
    <location>
        <begin position="119"/>
        <end position="139"/>
    </location>
</feature>
<keyword evidence="5" id="KW-1185">Reference proteome</keyword>
<organism evidence="4 5">
    <name type="scientific">Niabella digestorum</name>
    <dbReference type="NCBI Taxonomy" id="3117701"/>
    <lineage>
        <taxon>Bacteria</taxon>
        <taxon>Pseudomonadati</taxon>
        <taxon>Bacteroidota</taxon>
        <taxon>Chitinophagia</taxon>
        <taxon>Chitinophagales</taxon>
        <taxon>Chitinophagaceae</taxon>
        <taxon>Niabella</taxon>
    </lineage>
</organism>
<sequence length="139" mass="15833">MIKSIMDVSREIIFKTTRSSGKGGQNVNKVETAVVAYFDITASSLLTPEQKSRVYHRLSTRINANGVLQVRSPSHRTQLENKEDAVRKINALVVQALQVRKPRIATTATRASIEKRIERKKKESVKKSFRREIDKNNLE</sequence>
<reference evidence="4 5" key="1">
    <citation type="submission" date="2024-01" db="EMBL/GenBank/DDBJ databases">
        <title>Niabella digestum sp. nov., isolated from waste digestion system.</title>
        <authorList>
            <person name="Zhang L."/>
        </authorList>
    </citation>
    <scope>NUCLEOTIDE SEQUENCE [LARGE SCALE GENOMIC DNA]</scope>
    <source>
        <strain evidence="4 5">A18</strain>
    </source>
</reference>
<evidence type="ECO:0000256" key="2">
    <source>
        <dbReference type="SAM" id="MobiDB-lite"/>
    </source>
</evidence>
<dbReference type="InterPro" id="IPR045853">
    <property type="entry name" value="Pep_chain_release_fac_I_sf"/>
</dbReference>
<comment type="caution">
    <text evidence="4">The sequence shown here is derived from an EMBL/GenBank/DDBJ whole genome shotgun (WGS) entry which is preliminary data.</text>
</comment>
<gene>
    <name evidence="4" type="primary">arfB</name>
    <name evidence="4" type="ORF">V2H41_04145</name>
</gene>
<dbReference type="EC" id="3.1.1.29" evidence="4"/>
<evidence type="ECO:0000259" key="3">
    <source>
        <dbReference type="PROSITE" id="PS00745"/>
    </source>
</evidence>
<keyword evidence="4" id="KW-0378">Hydrolase</keyword>
<feature type="domain" description="Prokaryotic-type class I peptide chain release factors" evidence="3">
    <location>
        <begin position="18"/>
        <end position="34"/>
    </location>
</feature>
<evidence type="ECO:0000313" key="5">
    <source>
        <dbReference type="Proteomes" id="UP001357452"/>
    </source>
</evidence>
<dbReference type="RefSeq" id="WP_330973866.1">
    <property type="nucleotide sequence ID" value="NZ_JAZGLY010000002.1"/>
</dbReference>
<accession>A0ABU7REM9</accession>
<dbReference type="EMBL" id="JAZGLY010000002">
    <property type="protein sequence ID" value="MEE6186457.1"/>
    <property type="molecule type" value="Genomic_DNA"/>
</dbReference>
<name>A0ABU7REM9_9BACT</name>
<dbReference type="InterPro" id="IPR000352">
    <property type="entry name" value="Pep_chain_release_fac_I"/>
</dbReference>
<proteinExistence type="inferred from homology"/>
<dbReference type="PROSITE" id="PS00745">
    <property type="entry name" value="RF_PROK_I"/>
    <property type="match status" value="1"/>
</dbReference>
<dbReference type="PANTHER" id="PTHR47814:SF1">
    <property type="entry name" value="PEPTIDYL-TRNA HYDROLASE ARFB"/>
    <property type="match status" value="1"/>
</dbReference>
<dbReference type="Pfam" id="PF00472">
    <property type="entry name" value="RF-1"/>
    <property type="match status" value="1"/>
</dbReference>
<dbReference type="SUPFAM" id="SSF75620">
    <property type="entry name" value="Release factor"/>
    <property type="match status" value="1"/>
</dbReference>
<protein>
    <submittedName>
        <fullName evidence="4">Alternative ribosome rescue aminoacyl-tRNA hydrolase ArfB</fullName>
        <ecNumber evidence="4">3.1.1.29</ecNumber>
    </submittedName>
</protein>
<dbReference type="Proteomes" id="UP001357452">
    <property type="component" value="Unassembled WGS sequence"/>
</dbReference>
<evidence type="ECO:0000256" key="1">
    <source>
        <dbReference type="ARBA" id="ARBA00010835"/>
    </source>
</evidence>
<feature type="compositionally biased region" description="Basic and acidic residues" evidence="2">
    <location>
        <begin position="130"/>
        <end position="139"/>
    </location>
</feature>
<comment type="similarity">
    <text evidence="1">Belongs to the prokaryotic/mitochondrial release factor family.</text>
</comment>